<dbReference type="PANTHER" id="PTHR24321:SF8">
    <property type="entry name" value="ESTRADIOL 17-BETA-DEHYDROGENASE 8-RELATED"/>
    <property type="match status" value="1"/>
</dbReference>
<evidence type="ECO:0000313" key="4">
    <source>
        <dbReference type="Proteomes" id="UP001500831"/>
    </source>
</evidence>
<comment type="similarity">
    <text evidence="1">Belongs to the short-chain dehydrogenases/reductases (SDR) family.</text>
</comment>
<evidence type="ECO:0000313" key="3">
    <source>
        <dbReference type="EMBL" id="GAA2845871.1"/>
    </source>
</evidence>
<evidence type="ECO:0000256" key="2">
    <source>
        <dbReference type="ARBA" id="ARBA00023002"/>
    </source>
</evidence>
<evidence type="ECO:0000256" key="1">
    <source>
        <dbReference type="ARBA" id="ARBA00006484"/>
    </source>
</evidence>
<comment type="caution">
    <text evidence="3">The sequence shown here is derived from an EMBL/GenBank/DDBJ whole genome shotgun (WGS) entry which is preliminary data.</text>
</comment>
<dbReference type="PANTHER" id="PTHR24321">
    <property type="entry name" value="DEHYDROGENASES, SHORT CHAIN"/>
    <property type="match status" value="1"/>
</dbReference>
<name>A0ABP6I563_9ACTN</name>
<protein>
    <submittedName>
        <fullName evidence="3">SDR family oxidoreductase</fullName>
    </submittedName>
</protein>
<gene>
    <name evidence="3" type="ORF">GCM10010517_02390</name>
</gene>
<dbReference type="InterPro" id="IPR002347">
    <property type="entry name" value="SDR_fam"/>
</dbReference>
<dbReference type="EMBL" id="BAAAVI010000001">
    <property type="protein sequence ID" value="GAA2845871.1"/>
    <property type="molecule type" value="Genomic_DNA"/>
</dbReference>
<dbReference type="Pfam" id="PF13561">
    <property type="entry name" value="adh_short_C2"/>
    <property type="match status" value="1"/>
</dbReference>
<proteinExistence type="inferred from homology"/>
<dbReference type="Proteomes" id="UP001500831">
    <property type="component" value="Unassembled WGS sequence"/>
</dbReference>
<sequence length="261" mass="26422">MADMKNEPRTYVVTGAASGIGAATADLLAAGGDRVIRCDLRDADVNADLGTREGRDRLAEGVAAASGGTVHGLVAVAGVGDLSPAPVRVNFFGTLATLDAVRPLLARSDRPRAVVVSSLSAIVAADENLAAACLSLDEEAAAEAAAKVVAAGYGQTVYPSSKLALNRWLRRAAVGPDWAGAGIPLNAVAPGVVDTATARRFVLDDPAAREVVAAMMPQPLGFPGPVEAVASLLAWTVSPGNAFMTGQILYADGGAEALLQP</sequence>
<reference evidence="4" key="1">
    <citation type="journal article" date="2019" name="Int. J. Syst. Evol. Microbiol.">
        <title>The Global Catalogue of Microorganisms (GCM) 10K type strain sequencing project: providing services to taxonomists for standard genome sequencing and annotation.</title>
        <authorList>
            <consortium name="The Broad Institute Genomics Platform"/>
            <consortium name="The Broad Institute Genome Sequencing Center for Infectious Disease"/>
            <person name="Wu L."/>
            <person name="Ma J."/>
        </authorList>
    </citation>
    <scope>NUCLEOTIDE SEQUENCE [LARGE SCALE GENOMIC DNA]</scope>
    <source>
        <strain evidence="4">JCM 6242</strain>
    </source>
</reference>
<dbReference type="PRINTS" id="PR00081">
    <property type="entry name" value="GDHRDH"/>
</dbReference>
<keyword evidence="2" id="KW-0560">Oxidoreductase</keyword>
<accession>A0ABP6I563</accession>
<dbReference type="InterPro" id="IPR036291">
    <property type="entry name" value="NAD(P)-bd_dom_sf"/>
</dbReference>
<dbReference type="SUPFAM" id="SSF51735">
    <property type="entry name" value="NAD(P)-binding Rossmann-fold domains"/>
    <property type="match status" value="1"/>
</dbReference>
<keyword evidence="4" id="KW-1185">Reference proteome</keyword>
<dbReference type="Pfam" id="PF00106">
    <property type="entry name" value="adh_short"/>
    <property type="match status" value="1"/>
</dbReference>
<organism evidence="3 4">
    <name type="scientific">Streptosporangium fragile</name>
    <dbReference type="NCBI Taxonomy" id="46186"/>
    <lineage>
        <taxon>Bacteria</taxon>
        <taxon>Bacillati</taxon>
        <taxon>Actinomycetota</taxon>
        <taxon>Actinomycetes</taxon>
        <taxon>Streptosporangiales</taxon>
        <taxon>Streptosporangiaceae</taxon>
        <taxon>Streptosporangium</taxon>
    </lineage>
</organism>
<dbReference type="Gene3D" id="3.40.50.720">
    <property type="entry name" value="NAD(P)-binding Rossmann-like Domain"/>
    <property type="match status" value="1"/>
</dbReference>